<feature type="compositionally biased region" description="Polar residues" evidence="1">
    <location>
        <begin position="126"/>
        <end position="150"/>
    </location>
</feature>
<evidence type="ECO:0000313" key="3">
    <source>
        <dbReference type="Proteomes" id="UP000198372"/>
    </source>
</evidence>
<dbReference type="EMBL" id="FMSP01000001">
    <property type="protein sequence ID" value="SCV67093.1"/>
    <property type="molecule type" value="Genomic_DNA"/>
</dbReference>
<accession>A0A238F5G1</accession>
<organism evidence="2 3">
    <name type="scientific">Microbotryum intermedium</name>
    <dbReference type="NCBI Taxonomy" id="269621"/>
    <lineage>
        <taxon>Eukaryota</taxon>
        <taxon>Fungi</taxon>
        <taxon>Dikarya</taxon>
        <taxon>Basidiomycota</taxon>
        <taxon>Pucciniomycotina</taxon>
        <taxon>Microbotryomycetes</taxon>
        <taxon>Microbotryales</taxon>
        <taxon>Microbotryaceae</taxon>
        <taxon>Microbotryum</taxon>
    </lineage>
</organism>
<gene>
    <name evidence="2" type="ORF">BQ2448_5739</name>
</gene>
<keyword evidence="3" id="KW-1185">Reference proteome</keyword>
<dbReference type="OrthoDB" id="2272314at2759"/>
<protein>
    <submittedName>
        <fullName evidence="2">BQ2448_5739 protein</fullName>
    </submittedName>
</protein>
<proteinExistence type="predicted"/>
<name>A0A238F5G1_9BASI</name>
<evidence type="ECO:0000313" key="2">
    <source>
        <dbReference type="EMBL" id="SCV67093.1"/>
    </source>
</evidence>
<sequence>MCCGCAQRSHLPSAPPCYESSTVIGHDESHAYQLRWLPLRNRDPRTYILATHDEVAVILREDGTEYRPSKREIIVRLRTPPDDYSPSVQYIHDDHPALMSLTFSQSSSATNAVRRVRDADDVLQHATDNGNANNNPRTGLTAGANVSSTHVTRHGR</sequence>
<dbReference type="Proteomes" id="UP000198372">
    <property type="component" value="Unassembled WGS sequence"/>
</dbReference>
<dbReference type="AlphaFoldDB" id="A0A238F5G1"/>
<evidence type="ECO:0000256" key="1">
    <source>
        <dbReference type="SAM" id="MobiDB-lite"/>
    </source>
</evidence>
<reference evidence="3" key="1">
    <citation type="submission" date="2016-09" db="EMBL/GenBank/DDBJ databases">
        <authorList>
            <person name="Jeantristanb JTB J.-T."/>
            <person name="Ricardo R."/>
        </authorList>
    </citation>
    <scope>NUCLEOTIDE SEQUENCE [LARGE SCALE GENOMIC DNA]</scope>
</reference>
<feature type="region of interest" description="Disordered" evidence="1">
    <location>
        <begin position="125"/>
        <end position="156"/>
    </location>
</feature>